<gene>
    <name evidence="1" type="ORF">AMECASPLE_010710</name>
</gene>
<proteinExistence type="predicted"/>
<evidence type="ECO:0000313" key="1">
    <source>
        <dbReference type="EMBL" id="MEQ2295099.1"/>
    </source>
</evidence>
<organism evidence="1 2">
    <name type="scientific">Ameca splendens</name>
    <dbReference type="NCBI Taxonomy" id="208324"/>
    <lineage>
        <taxon>Eukaryota</taxon>
        <taxon>Metazoa</taxon>
        <taxon>Chordata</taxon>
        <taxon>Craniata</taxon>
        <taxon>Vertebrata</taxon>
        <taxon>Euteleostomi</taxon>
        <taxon>Actinopterygii</taxon>
        <taxon>Neopterygii</taxon>
        <taxon>Teleostei</taxon>
        <taxon>Neoteleostei</taxon>
        <taxon>Acanthomorphata</taxon>
        <taxon>Ovalentaria</taxon>
        <taxon>Atherinomorphae</taxon>
        <taxon>Cyprinodontiformes</taxon>
        <taxon>Goodeidae</taxon>
        <taxon>Ameca</taxon>
    </lineage>
</organism>
<accession>A0ABV0YN20</accession>
<dbReference type="Proteomes" id="UP001469553">
    <property type="component" value="Unassembled WGS sequence"/>
</dbReference>
<protein>
    <submittedName>
        <fullName evidence="1">Uncharacterized protein</fullName>
    </submittedName>
</protein>
<comment type="caution">
    <text evidence="1">The sequence shown here is derived from an EMBL/GenBank/DDBJ whole genome shotgun (WGS) entry which is preliminary data.</text>
</comment>
<dbReference type="EMBL" id="JAHRIP010038246">
    <property type="protein sequence ID" value="MEQ2295099.1"/>
    <property type="molecule type" value="Genomic_DNA"/>
</dbReference>
<reference evidence="1 2" key="1">
    <citation type="submission" date="2021-06" db="EMBL/GenBank/DDBJ databases">
        <authorList>
            <person name="Palmer J.M."/>
        </authorList>
    </citation>
    <scope>NUCLEOTIDE SEQUENCE [LARGE SCALE GENOMIC DNA]</scope>
    <source>
        <strain evidence="1 2">AS_MEX2019</strain>
        <tissue evidence="1">Muscle</tissue>
    </source>
</reference>
<sequence>MHDLIHSKINTVDLCQPPNSSIGLHRNLDQQRPLGHFKFSVSLIHHQIHFKCGMHHHGSMLNMLAQSIDDIILAPPTNKQVSAASIWKVGLCPNFECFSPDQNCA</sequence>
<evidence type="ECO:0000313" key="2">
    <source>
        <dbReference type="Proteomes" id="UP001469553"/>
    </source>
</evidence>
<keyword evidence="2" id="KW-1185">Reference proteome</keyword>
<name>A0ABV0YN20_9TELE</name>